<dbReference type="Proteomes" id="UP001597519">
    <property type="component" value="Unassembled WGS sequence"/>
</dbReference>
<dbReference type="PROSITE" id="PS51257">
    <property type="entry name" value="PROKAR_LIPOPROTEIN"/>
    <property type="match status" value="1"/>
</dbReference>
<keyword evidence="2" id="KW-1185">Reference proteome</keyword>
<organism evidence="1 2">
    <name type="scientific">Corticicoccus populi</name>
    <dbReference type="NCBI Taxonomy" id="1812821"/>
    <lineage>
        <taxon>Bacteria</taxon>
        <taxon>Bacillati</taxon>
        <taxon>Bacillota</taxon>
        <taxon>Bacilli</taxon>
        <taxon>Bacillales</taxon>
        <taxon>Staphylococcaceae</taxon>
        <taxon>Corticicoccus</taxon>
    </lineage>
</organism>
<evidence type="ECO:0000313" key="2">
    <source>
        <dbReference type="Proteomes" id="UP001597519"/>
    </source>
</evidence>
<gene>
    <name evidence="1" type="ORF">ACFSX4_05585</name>
</gene>
<dbReference type="RefSeq" id="WP_377772383.1">
    <property type="nucleotide sequence ID" value="NZ_JBHUOQ010000001.1"/>
</dbReference>
<accession>A0ABW5WWX9</accession>
<comment type="caution">
    <text evidence="1">The sequence shown here is derived from an EMBL/GenBank/DDBJ whole genome shotgun (WGS) entry which is preliminary data.</text>
</comment>
<protein>
    <submittedName>
        <fullName evidence="1">Uncharacterized protein</fullName>
    </submittedName>
</protein>
<reference evidence="2" key="1">
    <citation type="journal article" date="2019" name="Int. J. Syst. Evol. Microbiol.">
        <title>The Global Catalogue of Microorganisms (GCM) 10K type strain sequencing project: providing services to taxonomists for standard genome sequencing and annotation.</title>
        <authorList>
            <consortium name="The Broad Institute Genomics Platform"/>
            <consortium name="The Broad Institute Genome Sequencing Center for Infectious Disease"/>
            <person name="Wu L."/>
            <person name="Ma J."/>
        </authorList>
    </citation>
    <scope>NUCLEOTIDE SEQUENCE [LARGE SCALE GENOMIC DNA]</scope>
    <source>
        <strain evidence="2">KCTC 33575</strain>
    </source>
</reference>
<proteinExistence type="predicted"/>
<name>A0ABW5WWX9_9STAP</name>
<sequence>MIKKFGILLTVLLAAGCGSLSEEEITEEVSSAASNVNQYEMEITTSSVDEDIQDNEYSMNIDLENQTGYITSIIRNNEKTVNSELYYDETDVFERYDEEEWVENPISVEDMHASYFIDYEVIAGVLEFIQPFEETEFESSENTYNFSYQTSDPDEAEALLNNWGFIIEDGTTVEDAQIDIKINQDTFYIEDIQLGYSMVYDNGFELENTQSIEYNNYNDAPAVEKPDSLN</sequence>
<evidence type="ECO:0000313" key="1">
    <source>
        <dbReference type="EMBL" id="MFD2829934.1"/>
    </source>
</evidence>
<dbReference type="EMBL" id="JBHUOQ010000001">
    <property type="protein sequence ID" value="MFD2829934.1"/>
    <property type="molecule type" value="Genomic_DNA"/>
</dbReference>